<reference evidence="2" key="1">
    <citation type="submission" date="2019-07" db="EMBL/GenBank/DDBJ databases">
        <title>Arthrobacter KR32 sp. nov., isolated from mountain cheese made of cows milk.</title>
        <authorList>
            <person name="Flegler A."/>
        </authorList>
    </citation>
    <scope>NUCLEOTIDE SEQUENCE [LARGE SCALE GENOMIC DNA]</scope>
    <source>
        <strain evidence="2">KR32</strain>
    </source>
</reference>
<protein>
    <submittedName>
        <fullName evidence="1">TIGR03089 family protein</fullName>
    </submittedName>
</protein>
<dbReference type="OrthoDB" id="3396763at2"/>
<proteinExistence type="predicted"/>
<gene>
    <name evidence="1" type="ORF">FNH21_11740</name>
</gene>
<dbReference type="SUPFAM" id="SSF56801">
    <property type="entry name" value="Acetyl-CoA synthetase-like"/>
    <property type="match status" value="1"/>
</dbReference>
<dbReference type="RefSeq" id="WP_152815745.1">
    <property type="nucleotide sequence ID" value="NZ_VJXX01000003.1"/>
</dbReference>
<dbReference type="InterPro" id="IPR017523">
    <property type="entry name" value="Rv3268"/>
</dbReference>
<name>A0A7X1TPB6_9MICC</name>
<evidence type="ECO:0000313" key="1">
    <source>
        <dbReference type="EMBL" id="MPY11381.1"/>
    </source>
</evidence>
<comment type="caution">
    <text evidence="1">The sequence shown here is derived from an EMBL/GenBank/DDBJ whole genome shotgun (WGS) entry which is preliminary data.</text>
</comment>
<organism evidence="1 2">
    <name type="scientific">Arthrobacter bussei</name>
    <dbReference type="NCBI Taxonomy" id="2594179"/>
    <lineage>
        <taxon>Bacteria</taxon>
        <taxon>Bacillati</taxon>
        <taxon>Actinomycetota</taxon>
        <taxon>Actinomycetes</taxon>
        <taxon>Micrococcales</taxon>
        <taxon>Micrococcaceae</taxon>
        <taxon>Arthrobacter</taxon>
    </lineage>
</organism>
<dbReference type="AlphaFoldDB" id="A0A7X1TPB6"/>
<dbReference type="Proteomes" id="UP000326464">
    <property type="component" value="Unassembled WGS sequence"/>
</dbReference>
<accession>A0A7X1TPB6</accession>
<dbReference type="EMBL" id="VJXX01000003">
    <property type="protein sequence ID" value="MPY11381.1"/>
    <property type="molecule type" value="Genomic_DNA"/>
</dbReference>
<dbReference type="NCBIfam" id="TIGR03089">
    <property type="entry name" value="TIGR03089 family protein"/>
    <property type="match status" value="1"/>
</dbReference>
<keyword evidence="2" id="KW-1185">Reference proteome</keyword>
<evidence type="ECO:0000313" key="2">
    <source>
        <dbReference type="Proteomes" id="UP000326464"/>
    </source>
</evidence>
<sequence>MPRTPAEVLTRMRSVSTSSPRLVWHGADGRIELSGRVFDNWVAKSANLLVDELDATASTRISLDLPPHWKTLALAFACWQVGAVVVLDAGEAPGGGPATGGDTDDADIVLTSRERSPLDPPRLLACVALGSLALRWDGPLPRGAVDYAAEVRSHGDVFFGDPLSPQDDDAVDPVLVVHGGRAITARELPAPLGIPAADGSAGPATVLLEAGTDPLRTLAVALTVWQEEGTLVLVEDGVPVTDRMLAGERVTDRLGPS</sequence>